<dbReference type="AlphaFoldDB" id="A0A4C1T572"/>
<gene>
    <name evidence="2" type="ORF">EVAR_91038_1</name>
</gene>
<protein>
    <submittedName>
        <fullName evidence="2">Uncharacterized protein</fullName>
    </submittedName>
</protein>
<keyword evidence="3" id="KW-1185">Reference proteome</keyword>
<dbReference type="Proteomes" id="UP000299102">
    <property type="component" value="Unassembled WGS sequence"/>
</dbReference>
<evidence type="ECO:0000313" key="2">
    <source>
        <dbReference type="EMBL" id="GBP09254.1"/>
    </source>
</evidence>
<comment type="caution">
    <text evidence="2">The sequence shown here is derived from an EMBL/GenBank/DDBJ whole genome shotgun (WGS) entry which is preliminary data.</text>
</comment>
<organism evidence="2 3">
    <name type="scientific">Eumeta variegata</name>
    <name type="common">Bagworm moth</name>
    <name type="synonym">Eumeta japonica</name>
    <dbReference type="NCBI Taxonomy" id="151549"/>
    <lineage>
        <taxon>Eukaryota</taxon>
        <taxon>Metazoa</taxon>
        <taxon>Ecdysozoa</taxon>
        <taxon>Arthropoda</taxon>
        <taxon>Hexapoda</taxon>
        <taxon>Insecta</taxon>
        <taxon>Pterygota</taxon>
        <taxon>Neoptera</taxon>
        <taxon>Endopterygota</taxon>
        <taxon>Lepidoptera</taxon>
        <taxon>Glossata</taxon>
        <taxon>Ditrysia</taxon>
        <taxon>Tineoidea</taxon>
        <taxon>Psychidae</taxon>
        <taxon>Oiketicinae</taxon>
        <taxon>Eumeta</taxon>
    </lineage>
</organism>
<sequence length="131" mass="15175">MYLRVCKGSFRLFSRFLFGMPHLWKALEGRKGAGSKLHKVSVFHYNISSKLHLSLGMPGIVIRQRTTNRQPVTSHDTVSRSSDEMLDEARGNEMPSSQKYQVNVIIMFLMPQLLAQDRERNKMIICQMNKF</sequence>
<name>A0A4C1T572_EUMVA</name>
<accession>A0A4C1T572</accession>
<evidence type="ECO:0000313" key="3">
    <source>
        <dbReference type="Proteomes" id="UP000299102"/>
    </source>
</evidence>
<proteinExistence type="predicted"/>
<feature type="compositionally biased region" description="Basic and acidic residues" evidence="1">
    <location>
        <begin position="77"/>
        <end position="91"/>
    </location>
</feature>
<reference evidence="2 3" key="1">
    <citation type="journal article" date="2019" name="Commun. Biol.">
        <title>The bagworm genome reveals a unique fibroin gene that provides high tensile strength.</title>
        <authorList>
            <person name="Kono N."/>
            <person name="Nakamura H."/>
            <person name="Ohtoshi R."/>
            <person name="Tomita M."/>
            <person name="Numata K."/>
            <person name="Arakawa K."/>
        </authorList>
    </citation>
    <scope>NUCLEOTIDE SEQUENCE [LARGE SCALE GENOMIC DNA]</scope>
</reference>
<evidence type="ECO:0000256" key="1">
    <source>
        <dbReference type="SAM" id="MobiDB-lite"/>
    </source>
</evidence>
<dbReference type="EMBL" id="BGZK01004482">
    <property type="protein sequence ID" value="GBP09254.1"/>
    <property type="molecule type" value="Genomic_DNA"/>
</dbReference>
<feature type="region of interest" description="Disordered" evidence="1">
    <location>
        <begin position="68"/>
        <end position="92"/>
    </location>
</feature>